<evidence type="ECO:0000256" key="1">
    <source>
        <dbReference type="SAM" id="MobiDB-lite"/>
    </source>
</evidence>
<organism evidence="2 3">
    <name type="scientific">Brevundimonas nasdae</name>
    <dbReference type="NCBI Taxonomy" id="172043"/>
    <lineage>
        <taxon>Bacteria</taxon>
        <taxon>Pseudomonadati</taxon>
        <taxon>Pseudomonadota</taxon>
        <taxon>Alphaproteobacteria</taxon>
        <taxon>Caulobacterales</taxon>
        <taxon>Caulobacteraceae</taxon>
        <taxon>Brevundimonas</taxon>
    </lineage>
</organism>
<name>A0ABX8TH30_9CAUL</name>
<accession>A0ABX8TH30</accession>
<evidence type="ECO:0000313" key="2">
    <source>
        <dbReference type="EMBL" id="QYC09700.1"/>
    </source>
</evidence>
<evidence type="ECO:0000313" key="3">
    <source>
        <dbReference type="Proteomes" id="UP000824334"/>
    </source>
</evidence>
<proteinExistence type="predicted"/>
<reference evidence="2 3" key="1">
    <citation type="submission" date="2021-07" db="EMBL/GenBank/DDBJ databases">
        <title>Isolation and characterization of bacteria from a gold mining with a capacity of golden bioaccumulation.</title>
        <authorList>
            <person name="Yang X.J."/>
        </authorList>
    </citation>
    <scope>NUCLEOTIDE SEQUENCE [LARGE SCALE GENOMIC DNA]</scope>
    <source>
        <strain evidence="2 3">Au29</strain>
    </source>
</reference>
<dbReference type="Proteomes" id="UP000824334">
    <property type="component" value="Chromosome"/>
</dbReference>
<sequence>MFDSIQSTPPWDEVQPRPDHPGPFAVMHRPHGRLNIETRFYGPFDSFDEAYDAMDSIPALGFAVELPGVKWIVPLERLP</sequence>
<protein>
    <recommendedName>
        <fullName evidence="4">SPOR domain-containing protein</fullName>
    </recommendedName>
</protein>
<keyword evidence="3" id="KW-1185">Reference proteome</keyword>
<gene>
    <name evidence="2" type="ORF">KWG56_14080</name>
</gene>
<feature type="region of interest" description="Disordered" evidence="1">
    <location>
        <begin position="1"/>
        <end position="23"/>
    </location>
</feature>
<dbReference type="GeneID" id="94376412"/>
<evidence type="ECO:0008006" key="4">
    <source>
        <dbReference type="Google" id="ProtNLM"/>
    </source>
</evidence>
<dbReference type="EMBL" id="CP080034">
    <property type="protein sequence ID" value="QYC09700.1"/>
    <property type="molecule type" value="Genomic_DNA"/>
</dbReference>
<dbReference type="RefSeq" id="WP_153923454.1">
    <property type="nucleotide sequence ID" value="NZ_CP080034.1"/>
</dbReference>